<keyword evidence="6 8" id="KW-0326">Glycosidase</keyword>
<comment type="function">
    <text evidence="9">Enables the bacterium to metabolize sucrose as a sole carbon source.</text>
</comment>
<dbReference type="Pfam" id="PF00251">
    <property type="entry name" value="Glyco_hydro_32N"/>
    <property type="match status" value="1"/>
</dbReference>
<dbReference type="InterPro" id="IPR018053">
    <property type="entry name" value="Glyco_hydro_32_AS"/>
</dbReference>
<keyword evidence="13" id="KW-1185">Reference proteome</keyword>
<evidence type="ECO:0000313" key="13">
    <source>
        <dbReference type="Proteomes" id="UP000051006"/>
    </source>
</evidence>
<comment type="similarity">
    <text evidence="2 8">Belongs to the glycosyl hydrolase 32 family.</text>
</comment>
<name>A0A0R2LH51_9LACO</name>
<sequence>MIWNRETRYTPYNDWPTETLNDLRKQVKKSKWRMNHHIQPDSGLLNDPNGFSYFNNQWHLFYQVFPYGPVHGLKSWQHLTSNNLVDWHDEGLAIKPDSKLDSHGAYTGTAIPVEDKLFIMYTGNVRTKDWQRQSFQNGAWMSRDNKVQKMSIPLIEQAPTGYTSSFRDPYLIKQNNKYYAIIGGQTNSEKGSALVYSSVDLKKWKFNGSLNLPEDISGFMIECPNLVFIDNQPILIFCPQGLDRKQLNYQNIYPNVYSVADAADLETAQLKNIGSVKQLDDGFDVYATEAFNAPDGRALAVSWIGLPEISYPTDSENWAHCLSIIKDLSLKDGHLYQNPVIETEQLRINEQKLSTKKQIINLDPTNGSFEVELTIPKDTNLDLSITNQKQTGDLKILLDSTKGQVTIDRSNTGHSFGEKYGQIRSSQVTAHKALKIRLIIDVSVFECYIDNGYSVITGRFFLDDLPSKLELETKSSDAEGTIWEWRK</sequence>
<dbReference type="STRING" id="993692.IV57_GL001727"/>
<dbReference type="EC" id="3.2.1.26" evidence="3 8"/>
<keyword evidence="9" id="KW-0963">Cytoplasm</keyword>
<dbReference type="InterPro" id="IPR013320">
    <property type="entry name" value="ConA-like_dom_sf"/>
</dbReference>
<dbReference type="InterPro" id="IPR013148">
    <property type="entry name" value="Glyco_hydro_32_N"/>
</dbReference>
<dbReference type="OrthoDB" id="9759709at2"/>
<evidence type="ECO:0000259" key="11">
    <source>
        <dbReference type="Pfam" id="PF08244"/>
    </source>
</evidence>
<evidence type="ECO:0000256" key="7">
    <source>
        <dbReference type="ARBA" id="ARBA00033367"/>
    </source>
</evidence>
<dbReference type="PROSITE" id="PS00609">
    <property type="entry name" value="GLYCOSYL_HYDROL_F32"/>
    <property type="match status" value="1"/>
</dbReference>
<dbReference type="GO" id="GO:0005985">
    <property type="term" value="P:sucrose metabolic process"/>
    <property type="evidence" value="ECO:0007669"/>
    <property type="project" value="UniProtKB-UniPathway"/>
</dbReference>
<feature type="domain" description="Glycosyl hydrolase family 32 N-terminal" evidence="10">
    <location>
        <begin position="37"/>
        <end position="339"/>
    </location>
</feature>
<evidence type="ECO:0000256" key="5">
    <source>
        <dbReference type="ARBA" id="ARBA00022801"/>
    </source>
</evidence>
<evidence type="ECO:0000256" key="6">
    <source>
        <dbReference type="ARBA" id="ARBA00023295"/>
    </source>
</evidence>
<evidence type="ECO:0000256" key="2">
    <source>
        <dbReference type="ARBA" id="ARBA00009902"/>
    </source>
</evidence>
<dbReference type="Gene3D" id="2.60.120.560">
    <property type="entry name" value="Exo-inulinase, domain 1"/>
    <property type="match status" value="1"/>
</dbReference>
<evidence type="ECO:0000256" key="8">
    <source>
        <dbReference type="RuleBase" id="RU362110"/>
    </source>
</evidence>
<reference evidence="12 13" key="1">
    <citation type="journal article" date="2015" name="Genome Announc.">
        <title>Expanding the biotechnology potential of lactobacilli through comparative genomics of 213 strains and associated genera.</title>
        <authorList>
            <person name="Sun Z."/>
            <person name="Harris H.M."/>
            <person name="McCann A."/>
            <person name="Guo C."/>
            <person name="Argimon S."/>
            <person name="Zhang W."/>
            <person name="Yang X."/>
            <person name="Jeffery I.B."/>
            <person name="Cooney J.C."/>
            <person name="Kagawa T.F."/>
            <person name="Liu W."/>
            <person name="Song Y."/>
            <person name="Salvetti E."/>
            <person name="Wrobel A."/>
            <person name="Rasinkangas P."/>
            <person name="Parkhill J."/>
            <person name="Rea M.C."/>
            <person name="O'Sullivan O."/>
            <person name="Ritari J."/>
            <person name="Douillard F.P."/>
            <person name="Paul Ross R."/>
            <person name="Yang R."/>
            <person name="Briner A.E."/>
            <person name="Felis G.E."/>
            <person name="de Vos W.M."/>
            <person name="Barrangou R."/>
            <person name="Klaenhammer T.R."/>
            <person name="Caufield P.W."/>
            <person name="Cui Y."/>
            <person name="Zhang H."/>
            <person name="O'Toole P.W."/>
        </authorList>
    </citation>
    <scope>NUCLEOTIDE SEQUENCE [LARGE SCALE GENOMIC DNA]</scope>
    <source>
        <strain evidence="12 13">DSM 24716</strain>
    </source>
</reference>
<dbReference type="Proteomes" id="UP000051006">
    <property type="component" value="Unassembled WGS sequence"/>
</dbReference>
<keyword evidence="9" id="KW-0119">Carbohydrate metabolism</keyword>
<feature type="domain" description="Glycosyl hydrolase family 32 C-terminal" evidence="11">
    <location>
        <begin position="343"/>
        <end position="474"/>
    </location>
</feature>
<gene>
    <name evidence="12" type="ORF">IV57_GL001727</name>
</gene>
<dbReference type="Gene3D" id="2.115.10.20">
    <property type="entry name" value="Glycosyl hydrolase domain, family 43"/>
    <property type="match status" value="1"/>
</dbReference>
<dbReference type="Pfam" id="PF08244">
    <property type="entry name" value="Glyco_hydro_32C"/>
    <property type="match status" value="1"/>
</dbReference>
<dbReference type="InterPro" id="IPR001362">
    <property type="entry name" value="Glyco_hydro_32"/>
</dbReference>
<accession>A0A0R2LH51</accession>
<evidence type="ECO:0000313" key="12">
    <source>
        <dbReference type="EMBL" id="KRN97364.1"/>
    </source>
</evidence>
<dbReference type="EMBL" id="JQCF01000036">
    <property type="protein sequence ID" value="KRN97364.1"/>
    <property type="molecule type" value="Genomic_DNA"/>
</dbReference>
<dbReference type="NCBIfam" id="TIGR01322">
    <property type="entry name" value="scrB_fam"/>
    <property type="match status" value="1"/>
</dbReference>
<evidence type="ECO:0000256" key="9">
    <source>
        <dbReference type="RuleBase" id="RU365015"/>
    </source>
</evidence>
<evidence type="ECO:0000256" key="1">
    <source>
        <dbReference type="ARBA" id="ARBA00004914"/>
    </source>
</evidence>
<proteinExistence type="inferred from homology"/>
<protein>
    <recommendedName>
        <fullName evidence="4 8">Sucrose-6-phosphate hydrolase</fullName>
        <ecNumber evidence="3 8">3.2.1.26</ecNumber>
    </recommendedName>
    <alternativeName>
        <fullName evidence="7 9">Invertase</fullName>
    </alternativeName>
</protein>
<dbReference type="PATRIC" id="fig|993692.3.peg.1754"/>
<dbReference type="PANTHER" id="PTHR43101">
    <property type="entry name" value="BETA-FRUCTOSIDASE"/>
    <property type="match status" value="1"/>
</dbReference>
<dbReference type="InterPro" id="IPR006232">
    <property type="entry name" value="Suc6P_hydrolase"/>
</dbReference>
<dbReference type="SMART" id="SM00640">
    <property type="entry name" value="Glyco_32"/>
    <property type="match status" value="1"/>
</dbReference>
<comment type="catalytic activity">
    <reaction evidence="8">
        <text>Hydrolysis of terminal non-reducing beta-D-fructofuranoside residues in beta-D-fructofuranosides.</text>
        <dbReference type="EC" id="3.2.1.26"/>
    </reaction>
</comment>
<evidence type="ECO:0000256" key="3">
    <source>
        <dbReference type="ARBA" id="ARBA00012758"/>
    </source>
</evidence>
<dbReference type="SUPFAM" id="SSF49899">
    <property type="entry name" value="Concanavalin A-like lectins/glucanases"/>
    <property type="match status" value="1"/>
</dbReference>
<dbReference type="InterPro" id="IPR013189">
    <property type="entry name" value="Glyco_hydro_32_C"/>
</dbReference>
<dbReference type="CDD" id="cd18623">
    <property type="entry name" value="GH32_ScrB-like"/>
    <property type="match status" value="1"/>
</dbReference>
<dbReference type="InterPro" id="IPR023296">
    <property type="entry name" value="Glyco_hydro_beta-prop_sf"/>
</dbReference>
<evidence type="ECO:0000256" key="4">
    <source>
        <dbReference type="ARBA" id="ARBA00019623"/>
    </source>
</evidence>
<organism evidence="12 13">
    <name type="scientific">Companilactobacillus kimchiensis</name>
    <dbReference type="NCBI Taxonomy" id="993692"/>
    <lineage>
        <taxon>Bacteria</taxon>
        <taxon>Bacillati</taxon>
        <taxon>Bacillota</taxon>
        <taxon>Bacilli</taxon>
        <taxon>Lactobacillales</taxon>
        <taxon>Lactobacillaceae</taxon>
        <taxon>Companilactobacillus</taxon>
    </lineage>
</organism>
<dbReference type="SUPFAM" id="SSF75005">
    <property type="entry name" value="Arabinanase/levansucrase/invertase"/>
    <property type="match status" value="1"/>
</dbReference>
<dbReference type="RefSeq" id="WP_057881740.1">
    <property type="nucleotide sequence ID" value="NZ_JQCF01000036.1"/>
</dbReference>
<dbReference type="InterPro" id="IPR051214">
    <property type="entry name" value="GH32_Enzymes"/>
</dbReference>
<dbReference type="GO" id="GO:0005737">
    <property type="term" value="C:cytoplasm"/>
    <property type="evidence" value="ECO:0007669"/>
    <property type="project" value="UniProtKB-SubCell"/>
</dbReference>
<dbReference type="GO" id="GO:0004564">
    <property type="term" value="F:beta-fructofuranosidase activity"/>
    <property type="evidence" value="ECO:0007669"/>
    <property type="project" value="UniProtKB-EC"/>
</dbReference>
<evidence type="ECO:0000259" key="10">
    <source>
        <dbReference type="Pfam" id="PF00251"/>
    </source>
</evidence>
<dbReference type="UniPathway" id="UPA00238"/>
<dbReference type="AlphaFoldDB" id="A0A0R2LH51"/>
<comment type="caution">
    <text evidence="12">The sequence shown here is derived from an EMBL/GenBank/DDBJ whole genome shotgun (WGS) entry which is preliminary data.</text>
</comment>
<keyword evidence="5 8" id="KW-0378">Hydrolase</keyword>
<comment type="pathway">
    <text evidence="1 9">Glycan biosynthesis; sucrose metabolism.</text>
</comment>
<comment type="subcellular location">
    <subcellularLocation>
        <location evidence="9">Cytoplasm</location>
    </subcellularLocation>
</comment>
<dbReference type="PANTHER" id="PTHR43101:SF1">
    <property type="entry name" value="BETA-FRUCTOSIDASE"/>
    <property type="match status" value="1"/>
</dbReference>